<accession>A0ABW0BGN5</accession>
<protein>
    <submittedName>
        <fullName evidence="2">Uncharacterized protein</fullName>
    </submittedName>
</protein>
<sequence length="214" mass="22748">MGWRGVGVTVLCAGLGLAAGVALARVTTNEPAVGGTATPVPAASPSYPFDPPVEVVPDPDDPPLERGLPTHDERIGQGPFVLGLPVPDGWQRTNSNFGEWKWTPPLGPDGDNDYTYFLRVKLVGNQNLTIAGALQDRIQAVDLASGTEEFDLESQTPDTFTSTYVLEGHRRLAIERFISVDGTDHAFANIAVVGRLVDREGLVDLMGTVTDGVG</sequence>
<name>A0ABW0BGN5_9ACTN</name>
<gene>
    <name evidence="2" type="ORF">ACFPGP_07310</name>
</gene>
<evidence type="ECO:0000313" key="2">
    <source>
        <dbReference type="EMBL" id="MFC5176474.1"/>
    </source>
</evidence>
<feature type="signal peptide" evidence="1">
    <location>
        <begin position="1"/>
        <end position="24"/>
    </location>
</feature>
<proteinExistence type="predicted"/>
<comment type="caution">
    <text evidence="2">The sequence shown here is derived from an EMBL/GenBank/DDBJ whole genome shotgun (WGS) entry which is preliminary data.</text>
</comment>
<dbReference type="Proteomes" id="UP001596087">
    <property type="component" value="Unassembled WGS sequence"/>
</dbReference>
<evidence type="ECO:0000256" key="1">
    <source>
        <dbReference type="SAM" id="SignalP"/>
    </source>
</evidence>
<reference evidence="3" key="1">
    <citation type="journal article" date="2019" name="Int. J. Syst. Evol. Microbiol.">
        <title>The Global Catalogue of Microorganisms (GCM) 10K type strain sequencing project: providing services to taxonomists for standard genome sequencing and annotation.</title>
        <authorList>
            <consortium name="The Broad Institute Genomics Platform"/>
            <consortium name="The Broad Institute Genome Sequencing Center for Infectious Disease"/>
            <person name="Wu L."/>
            <person name="Ma J."/>
        </authorList>
    </citation>
    <scope>NUCLEOTIDE SEQUENCE [LARGE SCALE GENOMIC DNA]</scope>
    <source>
        <strain evidence="3">DFY41</strain>
    </source>
</reference>
<dbReference type="EMBL" id="JBHSKD010000007">
    <property type="protein sequence ID" value="MFC5176474.1"/>
    <property type="molecule type" value="Genomic_DNA"/>
</dbReference>
<feature type="chain" id="PRO_5047068015" evidence="1">
    <location>
        <begin position="25"/>
        <end position="214"/>
    </location>
</feature>
<evidence type="ECO:0000313" key="3">
    <source>
        <dbReference type="Proteomes" id="UP001596087"/>
    </source>
</evidence>
<organism evidence="2 3">
    <name type="scientific">Nocardioides taihuensis</name>
    <dbReference type="NCBI Taxonomy" id="1835606"/>
    <lineage>
        <taxon>Bacteria</taxon>
        <taxon>Bacillati</taxon>
        <taxon>Actinomycetota</taxon>
        <taxon>Actinomycetes</taxon>
        <taxon>Propionibacteriales</taxon>
        <taxon>Nocardioidaceae</taxon>
        <taxon>Nocardioides</taxon>
    </lineage>
</organism>
<keyword evidence="3" id="KW-1185">Reference proteome</keyword>
<keyword evidence="1" id="KW-0732">Signal</keyword>
<dbReference type="RefSeq" id="WP_378588829.1">
    <property type="nucleotide sequence ID" value="NZ_JBHSKD010000007.1"/>
</dbReference>